<comment type="caution">
    <text evidence="2">The sequence shown here is derived from an EMBL/GenBank/DDBJ whole genome shotgun (WGS) entry which is preliminary data.</text>
</comment>
<dbReference type="AlphaFoldDB" id="A0A4Q2M6I3"/>
<evidence type="ECO:0000313" key="4">
    <source>
        <dbReference type="Proteomes" id="UP000581087"/>
    </source>
</evidence>
<keyword evidence="3" id="KW-1185">Reference proteome</keyword>
<protein>
    <submittedName>
        <fullName evidence="2">Uncharacterized protein</fullName>
    </submittedName>
</protein>
<dbReference type="EMBL" id="SDPM01000009">
    <property type="protein sequence ID" value="RXZ85491.1"/>
    <property type="molecule type" value="Genomic_DNA"/>
</dbReference>
<dbReference type="EMBL" id="JACCBI010000001">
    <property type="protein sequence ID" value="NYD65693.1"/>
    <property type="molecule type" value="Genomic_DNA"/>
</dbReference>
<dbReference type="Proteomes" id="UP000581087">
    <property type="component" value="Unassembled WGS sequence"/>
</dbReference>
<evidence type="ECO:0000313" key="1">
    <source>
        <dbReference type="EMBL" id="NYD65693.1"/>
    </source>
</evidence>
<organism evidence="2 3">
    <name type="scientific">Agromyces atrinae</name>
    <dbReference type="NCBI Taxonomy" id="592376"/>
    <lineage>
        <taxon>Bacteria</taxon>
        <taxon>Bacillati</taxon>
        <taxon>Actinomycetota</taxon>
        <taxon>Actinomycetes</taxon>
        <taxon>Micrococcales</taxon>
        <taxon>Microbacteriaceae</taxon>
        <taxon>Agromyces</taxon>
    </lineage>
</organism>
<proteinExistence type="predicted"/>
<dbReference type="OrthoDB" id="5110003at2"/>
<dbReference type="Proteomes" id="UP000292686">
    <property type="component" value="Unassembled WGS sequence"/>
</dbReference>
<reference evidence="2 3" key="1">
    <citation type="submission" date="2019-01" db="EMBL/GenBank/DDBJ databases">
        <title>Agromyces.</title>
        <authorList>
            <person name="Li J."/>
        </authorList>
    </citation>
    <scope>NUCLEOTIDE SEQUENCE [LARGE SCALE GENOMIC DNA]</scope>
    <source>
        <strain evidence="2 3">DSM 23870</strain>
    </source>
</reference>
<evidence type="ECO:0000313" key="3">
    <source>
        <dbReference type="Proteomes" id="UP000292686"/>
    </source>
</evidence>
<dbReference type="RefSeq" id="WP_129176580.1">
    <property type="nucleotide sequence ID" value="NZ_JACCBI010000001.1"/>
</dbReference>
<sequence>MAIPTQGDFDSDMQDIQTKQTDMTDGINSCVDKFNNFDFGCWSNTFSKDSQEKIRDALNNLTKIWSDFLTEMVQYASPGWPFWFLDAQDNWLAVKTGLSGQKVHLGAASSSSFPATQSWVSADGAVYRNMPAVQGDAIDGVVGHAGSFASHLGDHGLQIIDFWVKIANKFVDYGQLVATSVANFISADPTKWLDIVSEIVNVVSELIDFVQDLIQLIVDKWLETLGQMQTLENDLADVSGSIAGQWPTIERLA</sequence>
<reference evidence="1 4" key="2">
    <citation type="submission" date="2020-07" db="EMBL/GenBank/DDBJ databases">
        <title>Sequencing the genomes of 1000 actinobacteria strains.</title>
        <authorList>
            <person name="Klenk H.-P."/>
        </authorList>
    </citation>
    <scope>NUCLEOTIDE SEQUENCE [LARGE SCALE GENOMIC DNA]</scope>
    <source>
        <strain evidence="1 4">DSM 23870</strain>
    </source>
</reference>
<gene>
    <name evidence="1" type="ORF">BJ972_000212</name>
    <name evidence="2" type="ORF">ESP50_14905</name>
</gene>
<name>A0A4Q2M6I3_9MICO</name>
<accession>A0A4Q2M6I3</accession>
<evidence type="ECO:0000313" key="2">
    <source>
        <dbReference type="EMBL" id="RXZ85491.1"/>
    </source>
</evidence>